<dbReference type="Gene3D" id="1.10.260.40">
    <property type="entry name" value="lambda repressor-like DNA-binding domains"/>
    <property type="match status" value="1"/>
</dbReference>
<dbReference type="CDD" id="cd02209">
    <property type="entry name" value="cupin_XRE_C"/>
    <property type="match status" value="1"/>
</dbReference>
<dbReference type="InterPro" id="IPR050807">
    <property type="entry name" value="TransReg_Diox_bact_type"/>
</dbReference>
<dbReference type="CDD" id="cd00093">
    <property type="entry name" value="HTH_XRE"/>
    <property type="match status" value="1"/>
</dbReference>
<accession>A0A399SUU9</accession>
<dbReference type="SMART" id="SM00530">
    <property type="entry name" value="HTH_XRE"/>
    <property type="match status" value="1"/>
</dbReference>
<dbReference type="PANTHER" id="PTHR46797:SF1">
    <property type="entry name" value="METHYLPHOSPHONATE SYNTHASE"/>
    <property type="match status" value="1"/>
</dbReference>
<keyword evidence="1" id="KW-0238">DNA-binding</keyword>
<dbReference type="EMBL" id="QWGR01000020">
    <property type="protein sequence ID" value="RIJ45773.1"/>
    <property type="molecule type" value="Genomic_DNA"/>
</dbReference>
<evidence type="ECO:0000313" key="3">
    <source>
        <dbReference type="EMBL" id="RIJ45773.1"/>
    </source>
</evidence>
<dbReference type="InterPro" id="IPR013096">
    <property type="entry name" value="Cupin_2"/>
</dbReference>
<dbReference type="GO" id="GO:0005829">
    <property type="term" value="C:cytosol"/>
    <property type="evidence" value="ECO:0007669"/>
    <property type="project" value="TreeGrafter"/>
</dbReference>
<dbReference type="InterPro" id="IPR014710">
    <property type="entry name" value="RmlC-like_jellyroll"/>
</dbReference>
<evidence type="ECO:0000256" key="1">
    <source>
        <dbReference type="ARBA" id="ARBA00023125"/>
    </source>
</evidence>
<feature type="domain" description="HTH cro/C1-type" evidence="2">
    <location>
        <begin position="14"/>
        <end position="68"/>
    </location>
</feature>
<dbReference type="GO" id="GO:0003700">
    <property type="term" value="F:DNA-binding transcription factor activity"/>
    <property type="evidence" value="ECO:0007669"/>
    <property type="project" value="TreeGrafter"/>
</dbReference>
<keyword evidence="4" id="KW-1185">Reference proteome</keyword>
<evidence type="ECO:0000259" key="2">
    <source>
        <dbReference type="PROSITE" id="PS50943"/>
    </source>
</evidence>
<dbReference type="Gene3D" id="2.60.120.10">
    <property type="entry name" value="Jelly Rolls"/>
    <property type="match status" value="1"/>
</dbReference>
<protein>
    <submittedName>
        <fullName evidence="3">XRE family transcriptional regulator</fullName>
    </submittedName>
</protein>
<dbReference type="GO" id="GO:0003677">
    <property type="term" value="F:DNA binding"/>
    <property type="evidence" value="ECO:0007669"/>
    <property type="project" value="UniProtKB-KW"/>
</dbReference>
<dbReference type="Pfam" id="PF01381">
    <property type="entry name" value="HTH_3"/>
    <property type="match status" value="1"/>
</dbReference>
<dbReference type="PROSITE" id="PS50943">
    <property type="entry name" value="HTH_CROC1"/>
    <property type="match status" value="1"/>
</dbReference>
<dbReference type="Proteomes" id="UP000265926">
    <property type="component" value="Unassembled WGS sequence"/>
</dbReference>
<dbReference type="OrthoDB" id="2902336at2"/>
<dbReference type="AlphaFoldDB" id="A0A399SUU9"/>
<evidence type="ECO:0000313" key="4">
    <source>
        <dbReference type="Proteomes" id="UP000265926"/>
    </source>
</evidence>
<organism evidence="3 4">
    <name type="scientific">Maribellus luteus</name>
    <dbReference type="NCBI Taxonomy" id="2305463"/>
    <lineage>
        <taxon>Bacteria</taxon>
        <taxon>Pseudomonadati</taxon>
        <taxon>Bacteroidota</taxon>
        <taxon>Bacteroidia</taxon>
        <taxon>Marinilabiliales</taxon>
        <taxon>Prolixibacteraceae</taxon>
        <taxon>Maribellus</taxon>
    </lineage>
</organism>
<dbReference type="InterPro" id="IPR011051">
    <property type="entry name" value="RmlC_Cupin_sf"/>
</dbReference>
<dbReference type="SUPFAM" id="SSF47413">
    <property type="entry name" value="lambda repressor-like DNA-binding domains"/>
    <property type="match status" value="1"/>
</dbReference>
<dbReference type="InterPro" id="IPR010982">
    <property type="entry name" value="Lambda_DNA-bd_dom_sf"/>
</dbReference>
<dbReference type="InterPro" id="IPR001387">
    <property type="entry name" value="Cro/C1-type_HTH"/>
</dbReference>
<dbReference type="Pfam" id="PF07883">
    <property type="entry name" value="Cupin_2"/>
    <property type="match status" value="1"/>
</dbReference>
<dbReference type="SUPFAM" id="SSF51182">
    <property type="entry name" value="RmlC-like cupins"/>
    <property type="match status" value="1"/>
</dbReference>
<name>A0A399SUU9_9BACT</name>
<proteinExistence type="predicted"/>
<dbReference type="PANTHER" id="PTHR46797">
    <property type="entry name" value="HTH-TYPE TRANSCRIPTIONAL REGULATOR"/>
    <property type="match status" value="1"/>
</dbReference>
<comment type="caution">
    <text evidence="3">The sequence shown here is derived from an EMBL/GenBank/DDBJ whole genome shotgun (WGS) entry which is preliminary data.</text>
</comment>
<reference evidence="3 4" key="1">
    <citation type="submission" date="2018-08" db="EMBL/GenBank/DDBJ databases">
        <title>Pallidiluteibacterium maritimus gen. nov., sp. nov., isolated from coastal sediment.</title>
        <authorList>
            <person name="Zhou L.Y."/>
        </authorList>
    </citation>
    <scope>NUCLEOTIDE SEQUENCE [LARGE SCALE GENOMIC DNA]</scope>
    <source>
        <strain evidence="3 4">XSD2</strain>
    </source>
</reference>
<gene>
    <name evidence="3" type="ORF">D1614_21800</name>
</gene>
<sequence>MMSNNLYLKIGRKIREIRQEKKTTLAAVAEKANVSKSLLSKIENGRTIPSLPVLLGIIRSLDTDLNNFFTDLSDDISYGYIHKKQKDYIPYEKEESEGFSYYSILSENIQNIALQSSILKLAPNAYREKVTTDGYTFIYLIDGVVDYILDKETIQLNTGDSLFFDGKIPHVPQNNSTSSASLLVMYLLTDIKD</sequence>